<dbReference type="InterPro" id="IPR011009">
    <property type="entry name" value="Kinase-like_dom_sf"/>
</dbReference>
<dbReference type="EMBL" id="LT882683">
    <property type="protein sequence ID" value="SMY26684.1"/>
    <property type="molecule type" value="Genomic_DNA"/>
</dbReference>
<dbReference type="AlphaFoldDB" id="A0A1Y6LQL6"/>
<proteinExistence type="predicted"/>
<protein>
    <recommendedName>
        <fullName evidence="6">Protein kinase domain-containing protein</fullName>
    </recommendedName>
</protein>
<dbReference type="GO" id="GO:0005524">
    <property type="term" value="F:ATP binding"/>
    <property type="evidence" value="ECO:0007669"/>
    <property type="project" value="UniProtKB-KW"/>
</dbReference>
<sequence length="381" mass="42547">MSSHANIVGTTTAAQLASITEAQNFDFNESDNFTWMEAFDGATEGEVQVLESGRSEKLYVCKHTFSRPITDPRDMKDGDTATDRYPVEARILLKHLKPHSCIISLFACSPDPAERGRYKLWMQYCSGGDLVGQAWASKNRRLVIPEQFVLQVAIQISEALAYLHHGLRHVGDGKYTQDAGHEAVIHGDVKGDNIFLRWQKSADRIGNMPDVVLGDFGAAKLANDRNSMTGMGTPGYHSPEDRAVYGNRDWNDRSNRAVFIEMISRRTTACDIYAFGQVMYQLATKDDKCWPIGQDPASLEISAEYTTPGLREFIVSCLAVDPRRRGEASFAAGTGFLPAIQRLRDARTRLVQSRRAPSRLEWDKPPKLGTSDSRVRLEISQ</sequence>
<keyword evidence="3" id="KW-0418">Kinase</keyword>
<organism evidence="7 8">
    <name type="scientific">Zymoseptoria tritici ST99CH_1A5</name>
    <dbReference type="NCBI Taxonomy" id="1276529"/>
    <lineage>
        <taxon>Eukaryota</taxon>
        <taxon>Fungi</taxon>
        <taxon>Dikarya</taxon>
        <taxon>Ascomycota</taxon>
        <taxon>Pezizomycotina</taxon>
        <taxon>Dothideomycetes</taxon>
        <taxon>Dothideomycetidae</taxon>
        <taxon>Mycosphaerellales</taxon>
        <taxon>Mycosphaerellaceae</taxon>
        <taxon>Zymoseptoria</taxon>
    </lineage>
</organism>
<evidence type="ECO:0000313" key="8">
    <source>
        <dbReference type="Proteomes" id="UP000215453"/>
    </source>
</evidence>
<dbReference type="Pfam" id="PF00069">
    <property type="entry name" value="Pkinase"/>
    <property type="match status" value="1"/>
</dbReference>
<evidence type="ECO:0000256" key="3">
    <source>
        <dbReference type="ARBA" id="ARBA00022777"/>
    </source>
</evidence>
<evidence type="ECO:0000256" key="1">
    <source>
        <dbReference type="ARBA" id="ARBA00022679"/>
    </source>
</evidence>
<dbReference type="InterPro" id="IPR000719">
    <property type="entry name" value="Prot_kinase_dom"/>
</dbReference>
<evidence type="ECO:0000259" key="6">
    <source>
        <dbReference type="PROSITE" id="PS50011"/>
    </source>
</evidence>
<evidence type="ECO:0000256" key="4">
    <source>
        <dbReference type="ARBA" id="ARBA00022840"/>
    </source>
</evidence>
<dbReference type="PANTHER" id="PTHR43671">
    <property type="entry name" value="SERINE/THREONINE-PROTEIN KINASE NEK"/>
    <property type="match status" value="1"/>
</dbReference>
<dbReference type="PROSITE" id="PS00108">
    <property type="entry name" value="PROTEIN_KINASE_ST"/>
    <property type="match status" value="1"/>
</dbReference>
<dbReference type="SUPFAM" id="SSF56112">
    <property type="entry name" value="Protein kinase-like (PK-like)"/>
    <property type="match status" value="1"/>
</dbReference>
<dbReference type="Gene3D" id="1.10.510.10">
    <property type="entry name" value="Transferase(Phosphotransferase) domain 1"/>
    <property type="match status" value="1"/>
</dbReference>
<keyword evidence="1" id="KW-0808">Transferase</keyword>
<evidence type="ECO:0000256" key="2">
    <source>
        <dbReference type="ARBA" id="ARBA00022741"/>
    </source>
</evidence>
<dbReference type="InterPro" id="IPR008271">
    <property type="entry name" value="Ser/Thr_kinase_AS"/>
</dbReference>
<feature type="domain" description="Protein kinase" evidence="6">
    <location>
        <begin position="44"/>
        <end position="337"/>
    </location>
</feature>
<dbReference type="InterPro" id="IPR050660">
    <property type="entry name" value="NEK_Ser/Thr_kinase"/>
</dbReference>
<reference evidence="7 8" key="1">
    <citation type="submission" date="2016-10" db="EMBL/GenBank/DDBJ databases">
        <authorList>
            <person name="Varghese N."/>
        </authorList>
    </citation>
    <scope>NUCLEOTIDE SEQUENCE [LARGE SCALE GENOMIC DNA]</scope>
</reference>
<dbReference type="PANTHER" id="PTHR43671:SF106">
    <property type="entry name" value="NIMA-LIKE KINASE"/>
    <property type="match status" value="1"/>
</dbReference>
<dbReference type="Proteomes" id="UP000215453">
    <property type="component" value="Chromosome 8"/>
</dbReference>
<feature type="region of interest" description="Disordered" evidence="5">
    <location>
        <begin position="361"/>
        <end position="381"/>
    </location>
</feature>
<dbReference type="GO" id="GO:0004674">
    <property type="term" value="F:protein serine/threonine kinase activity"/>
    <property type="evidence" value="ECO:0007669"/>
    <property type="project" value="TreeGrafter"/>
</dbReference>
<gene>
    <name evidence="7" type="ORF">ZT1A5_G8128</name>
</gene>
<dbReference type="SMART" id="SM00220">
    <property type="entry name" value="S_TKc"/>
    <property type="match status" value="1"/>
</dbReference>
<keyword evidence="2" id="KW-0547">Nucleotide-binding</keyword>
<evidence type="ECO:0000313" key="7">
    <source>
        <dbReference type="EMBL" id="SMY26684.1"/>
    </source>
</evidence>
<dbReference type="PROSITE" id="PS50011">
    <property type="entry name" value="PROTEIN_KINASE_DOM"/>
    <property type="match status" value="1"/>
</dbReference>
<evidence type="ECO:0000256" key="5">
    <source>
        <dbReference type="SAM" id="MobiDB-lite"/>
    </source>
</evidence>
<name>A0A1Y6LQL6_ZYMTR</name>
<keyword evidence="4" id="KW-0067">ATP-binding</keyword>
<accession>A0A1Y6LQL6</accession>